<comment type="caution">
    <text evidence="1">The sequence shown here is derived from an EMBL/GenBank/DDBJ whole genome shotgun (WGS) entry which is preliminary data.</text>
</comment>
<name>A0A9X3CXD0_9FLAO</name>
<keyword evidence="2" id="KW-1185">Reference proteome</keyword>
<sequence length="517" mass="55143">MRNYIKYIGILALGMVACEPEFDNPVDEQDAYSNGEADFSNYVALGNSLTAGYADNALYITGQQNSYPNILAQQFAKVQETQEFRIPYMADNAGGLLAGDQQITSNRLVLETLFNEEGEPVQTPKVYTGMAPTTNVLNKLTGPFNNMGVPGARSYHLLAPGYGNPAGLMADPATANPYFVRFASSPEASVLEDAVAQQPTFFSLWIGNNDVLGYATTGGLNEASITDPAMFTGAYTQLVNGLVQSGAEEGVLINIPDVTDVPFFTTIPNNALVLSAEQAANLTGFFQAVAGIFTQVLMQQQVPQEQAAQIASQYALTFSEGPNRFVIDVPETQTNPLGFRQMTEEELLLFTIDRTAIPTQGYGSAAVGPEVMQVLGILQQGGQPTPEQAQLVLEAVNGIDDKDALDIQEIQNIRNATAKYNETILALAQANGLAHVDAAALLNKVATTGISFDEGTVTSTFGSGGAFSLDGIHLTPRGYALVANKIIEEINKTYNSEVPTVNIGNYGTVTPSNDVGN</sequence>
<dbReference type="PROSITE" id="PS51257">
    <property type="entry name" value="PROKAR_LIPOPROTEIN"/>
    <property type="match status" value="1"/>
</dbReference>
<dbReference type="InterPro" id="IPR036514">
    <property type="entry name" value="SGNH_hydro_sf"/>
</dbReference>
<organism evidence="1 2">
    <name type="scientific">Salinimicrobium profundisediminis</name>
    <dbReference type="NCBI Taxonomy" id="2994553"/>
    <lineage>
        <taxon>Bacteria</taxon>
        <taxon>Pseudomonadati</taxon>
        <taxon>Bacteroidota</taxon>
        <taxon>Flavobacteriia</taxon>
        <taxon>Flavobacteriales</taxon>
        <taxon>Flavobacteriaceae</taxon>
        <taxon>Salinimicrobium</taxon>
    </lineage>
</organism>
<keyword evidence="1" id="KW-0378">Hydrolase</keyword>
<dbReference type="GO" id="GO:0016788">
    <property type="term" value="F:hydrolase activity, acting on ester bonds"/>
    <property type="evidence" value="ECO:0007669"/>
    <property type="project" value="UniProtKB-ARBA"/>
</dbReference>
<evidence type="ECO:0000313" key="2">
    <source>
        <dbReference type="Proteomes" id="UP001148482"/>
    </source>
</evidence>
<proteinExistence type="predicted"/>
<dbReference type="Gene3D" id="3.40.50.1110">
    <property type="entry name" value="SGNH hydrolase"/>
    <property type="match status" value="2"/>
</dbReference>
<dbReference type="SUPFAM" id="SSF52266">
    <property type="entry name" value="SGNH hydrolase"/>
    <property type="match status" value="2"/>
</dbReference>
<gene>
    <name evidence="1" type="ORF">OQ279_03640</name>
</gene>
<dbReference type="RefSeq" id="WP_266068444.1">
    <property type="nucleotide sequence ID" value="NZ_JAPJDA010000004.1"/>
</dbReference>
<dbReference type="EMBL" id="JAPJDA010000004">
    <property type="protein sequence ID" value="MCX2837234.1"/>
    <property type="molecule type" value="Genomic_DNA"/>
</dbReference>
<reference evidence="1" key="1">
    <citation type="submission" date="2022-11" db="EMBL/GenBank/DDBJ databases">
        <title>Salinimicrobium profundisediminis sp. nov., isolated from deep-sea sediment of the Mariana Trench.</title>
        <authorList>
            <person name="Fu H."/>
        </authorList>
    </citation>
    <scope>NUCLEOTIDE SEQUENCE</scope>
    <source>
        <strain evidence="1">MT39</strain>
    </source>
</reference>
<accession>A0A9X3CXD0</accession>
<dbReference type="Proteomes" id="UP001148482">
    <property type="component" value="Unassembled WGS sequence"/>
</dbReference>
<dbReference type="AlphaFoldDB" id="A0A9X3CXD0"/>
<evidence type="ECO:0000313" key="1">
    <source>
        <dbReference type="EMBL" id="MCX2837234.1"/>
    </source>
</evidence>
<protein>
    <submittedName>
        <fullName evidence="1">SGNH/GDSL hydrolase family protein</fullName>
    </submittedName>
</protein>